<reference evidence="5 6" key="1">
    <citation type="journal article" date="2016" name="Genome Announc.">
        <title>Draft Genome Sequences of Five Rapidly Growing Mycobacterium Species, M. thermoresistibile, M. fortuitum subsp. acetamidolyticum, M. canariasense, M. brisbanense, and M. novocastrense.</title>
        <authorList>
            <person name="Katahira K."/>
            <person name="Ogura Y."/>
            <person name="Gotoh Y."/>
            <person name="Hayashi T."/>
        </authorList>
    </citation>
    <scope>NUCLEOTIDE SEQUENCE [LARGE SCALE GENOMIC DNA]</scope>
    <source>
        <strain evidence="5 6">JCM18114</strain>
    </source>
</reference>
<keyword evidence="5" id="KW-0347">Helicase</keyword>
<dbReference type="PANTHER" id="PTHR47957:SF3">
    <property type="entry name" value="ATP-DEPENDENT HELICASE HRQ1"/>
    <property type="match status" value="1"/>
</dbReference>
<dbReference type="PANTHER" id="PTHR47957">
    <property type="entry name" value="ATP-DEPENDENT HELICASE HRQ1"/>
    <property type="match status" value="1"/>
</dbReference>
<dbReference type="SUPFAM" id="SSF52540">
    <property type="entry name" value="P-loop containing nucleoside triphosphate hydrolases"/>
    <property type="match status" value="2"/>
</dbReference>
<evidence type="ECO:0000313" key="5">
    <source>
        <dbReference type="EMBL" id="GAT08462.1"/>
    </source>
</evidence>
<keyword evidence="6" id="KW-1185">Reference proteome</keyword>
<evidence type="ECO:0000313" key="6">
    <source>
        <dbReference type="Proteomes" id="UP000069773"/>
    </source>
</evidence>
<dbReference type="InterPro" id="IPR001650">
    <property type="entry name" value="Helicase_C-like"/>
</dbReference>
<accession>A0ABQ0KFZ6</accession>
<dbReference type="InterPro" id="IPR027417">
    <property type="entry name" value="P-loop_NTPase"/>
</dbReference>
<dbReference type="InterPro" id="IPR011545">
    <property type="entry name" value="DEAD/DEAH_box_helicase_dom"/>
</dbReference>
<keyword evidence="2" id="KW-0067">ATP-binding</keyword>
<dbReference type="SMART" id="SM00487">
    <property type="entry name" value="DEXDc"/>
    <property type="match status" value="1"/>
</dbReference>
<dbReference type="Pfam" id="PF00270">
    <property type="entry name" value="DEAD"/>
    <property type="match status" value="1"/>
</dbReference>
<comment type="caution">
    <text evidence="5">The sequence shown here is derived from an EMBL/GenBank/DDBJ whole genome shotgun (WGS) entry which is preliminary data.</text>
</comment>
<organism evidence="5 6">
    <name type="scientific">Mycolicibacterium novocastrense</name>
    <name type="common">Mycobacterium novocastrense</name>
    <dbReference type="NCBI Taxonomy" id="59813"/>
    <lineage>
        <taxon>Bacteria</taxon>
        <taxon>Bacillati</taxon>
        <taxon>Actinomycetota</taxon>
        <taxon>Actinomycetes</taxon>
        <taxon>Mycobacteriales</taxon>
        <taxon>Mycobacteriaceae</taxon>
        <taxon>Mycolicibacterium</taxon>
    </lineage>
</organism>
<dbReference type="PROSITE" id="PS51192">
    <property type="entry name" value="HELICASE_ATP_BIND_1"/>
    <property type="match status" value="1"/>
</dbReference>
<dbReference type="GO" id="GO:0004386">
    <property type="term" value="F:helicase activity"/>
    <property type="evidence" value="ECO:0007669"/>
    <property type="project" value="UniProtKB-KW"/>
</dbReference>
<evidence type="ECO:0000256" key="3">
    <source>
        <dbReference type="SAM" id="MobiDB-lite"/>
    </source>
</evidence>
<dbReference type="SMART" id="SM00490">
    <property type="entry name" value="HELICc"/>
    <property type="match status" value="1"/>
</dbReference>
<evidence type="ECO:0000256" key="2">
    <source>
        <dbReference type="ARBA" id="ARBA00022840"/>
    </source>
</evidence>
<gene>
    <name evidence="5" type="ORF">RMCN_1595</name>
</gene>
<feature type="compositionally biased region" description="Basic and acidic residues" evidence="3">
    <location>
        <begin position="653"/>
        <end position="666"/>
    </location>
</feature>
<name>A0ABQ0KFZ6_MYCNV</name>
<sequence>MLSDQKPDLASSFENLREAFFRYYNTPFGLASEELQRERQALLDRDNGIYRMPLLELRPEYRTTGRNLRDSAVEAGLSTDIADFAATGLIPAGRQLYTHQELSLRHAAGSNRNIVITAGTGSGKTESFLLPILASLLEESKRWTGHRGSFVNWWTGEDDFISQRSGEVGRTAAVRAMILYPMNALVDDQLIRLRKAFDSNESRAWLDQNRLGHRFYFGRYTGATPVTGSPNDSRAVGDLRRYLRATEQRSRRAQEIGGDTQYFVPRLDGSEMRSRWDMSDAPPDVVITNYSMLNVMLLRSRDQQFFERTRAWLDEDASNRFTLVIDELHTYRGTAGTEVALLIRNLRNRLGLIDQPEKLRVLAASASLDPVRDRAYIEQFFGLPEESFDFLPGELIKPQRQHSDMSEAAKILAEAHNGHSALEAAESVGAQDALHAAFFEEGATEAPKALTQADLAEKLFPRTEGAVASDALSSLLRALAHSEGRPGWPRLRAHLFFRNVPGIWACTDSRRHSESTEDETRSVGPLFDEPVTRCGCGSRVLELLYCQNCGDVMLGGFVQAGITQSESLSAMMLADVPELSKLPDQVSLERTADNYIVYWPRTNRPELDELAWNADSGNVRYEFRRSILNSANGEVKNAKQGKNHTGWTFHTRSRMDRSGKPKRDPKSLSPFPTQCPNCGDDWEIKYKGGKLLPHTDPWRQRSPIRGMRTGFEKINQVLVTELMSQLPEPERKAIVFTDSRQDAAKLAAGMGLRHYQDLLRTLLYDSLAEAEDWPSIVDLARRLVRQGEKSAENKQARDRLRARDNALYNRLTDLWRGEEDEAYSGETLQLEKQLSAPQTLKLLADDVGAKALQLGVNPGGTHASLQSRYDRARGRRVGWSTLVNWEIEPVSARGGLDESEKQWWREVQENLHKEVIDGLFSGAGRDFESLGLGWLALTTDTSDITIEPTSAAALARSSLRVLGDARRFFGLRDPRDKPPVKLRLFWEAVADEHNLDYSEIQEAVLTHWGDAVRDYLISPEQVTLRRAGQQGWTCTNCRRQHLHRGTKVCTRCRRQLPADPGSVGAAQDYYSWKASTGQGRFRLGVAELTGQTDRVEAQSRQSRFQNVFLDGDENSRADGLDLLSVTTTMEAGVDIGSLEVVVLGNMPPTRFNYQQRVGRAGRRTSPLATALTVCRGRSHDEYYFARPELITNEPTPKPYLALGRQEILRRTLTSEAMRLAFEAVWPTAIESRVLSDLTNNSHGPFGLAAEWDAVSSAVQTWIEANADTLRDTARALTRFAPKHVSDVDWAQWLRETLVSAVTECAAAPTGHPDLSQRLAEAGILPMFGFPSQTRYLYLSRPKHPYPWPPRGAIDRDLSMAVSTFAPLSEVVRDGEVFPVVGVAAFRPTRPVRSEDDPLGPLRYVAVCRSCSYLHEAPDNRSGDENESCPQCSEPPGVYQWIPLRQPLGFRAGSPKDFDGNFAWTARAMAARALTDLSKLDEARHGDALALSGAGTRFVINDNGGRLHRFQHNAPGHTADWGGYVSVEAIEHGLLPGMAGSGDVMSVALGSVQPTDFLFVGTERPVRPSAGIRLSLDSLGLQPGGARETGEGRRAAWYSLAFLLRTAAAAYLDVQSLELAAGIYSGVLRGTPTTMAFLADTLENGAGFSTHLGKPEIFEEFLDRGILKYLESLRAPDHALECTASCYRCLRDYGNMAYHALLDWRLAGDLLNVMIDGTLAPDVDRERQSIERWAEAYGAEVCDDLECAAAIFESPIYGESAVIAKHPLEASEKALIAPRLSDSMAALEGRRSGVAVVFADTFVLDRDPSHVLQLFGEAQSPRP</sequence>
<protein>
    <submittedName>
        <fullName evidence="5">DEAD/DEAH box helicase</fullName>
    </submittedName>
</protein>
<keyword evidence="1" id="KW-0547">Nucleotide-binding</keyword>
<feature type="region of interest" description="Disordered" evidence="3">
    <location>
        <begin position="651"/>
        <end position="674"/>
    </location>
</feature>
<dbReference type="EMBL" id="BCTA01000023">
    <property type="protein sequence ID" value="GAT08462.1"/>
    <property type="molecule type" value="Genomic_DNA"/>
</dbReference>
<dbReference type="Gene3D" id="3.40.50.300">
    <property type="entry name" value="P-loop containing nucleotide triphosphate hydrolases"/>
    <property type="match status" value="2"/>
</dbReference>
<evidence type="ECO:0000256" key="1">
    <source>
        <dbReference type="ARBA" id="ARBA00022741"/>
    </source>
</evidence>
<dbReference type="InterPro" id="IPR014001">
    <property type="entry name" value="Helicase_ATP-bd"/>
</dbReference>
<dbReference type="RefSeq" id="WP_067388243.1">
    <property type="nucleotide sequence ID" value="NZ_BCTA01000023.1"/>
</dbReference>
<keyword evidence="5" id="KW-0378">Hydrolase</keyword>
<proteinExistence type="predicted"/>
<evidence type="ECO:0000259" key="4">
    <source>
        <dbReference type="PROSITE" id="PS51192"/>
    </source>
</evidence>
<dbReference type="Pfam" id="PF00271">
    <property type="entry name" value="Helicase_C"/>
    <property type="match status" value="1"/>
</dbReference>
<dbReference type="Proteomes" id="UP000069773">
    <property type="component" value="Unassembled WGS sequence"/>
</dbReference>
<feature type="domain" description="Helicase ATP-binding" evidence="4">
    <location>
        <begin position="105"/>
        <end position="386"/>
    </location>
</feature>